<feature type="domain" description="CHASE" evidence="12">
    <location>
        <begin position="98"/>
        <end position="181"/>
    </location>
</feature>
<evidence type="ECO:0000259" key="11">
    <source>
        <dbReference type="PROSITE" id="PS50109"/>
    </source>
</evidence>
<dbReference type="Gene3D" id="1.10.287.130">
    <property type="match status" value="1"/>
</dbReference>
<evidence type="ECO:0000256" key="7">
    <source>
        <dbReference type="ARBA" id="ARBA00022777"/>
    </source>
</evidence>
<dbReference type="Proteomes" id="UP000095347">
    <property type="component" value="Unassembled WGS sequence"/>
</dbReference>
<dbReference type="InterPro" id="IPR036097">
    <property type="entry name" value="HisK_dim/P_sf"/>
</dbReference>
<dbReference type="PROSITE" id="PS50839">
    <property type="entry name" value="CHASE"/>
    <property type="match status" value="1"/>
</dbReference>
<evidence type="ECO:0000256" key="2">
    <source>
        <dbReference type="ARBA" id="ARBA00004370"/>
    </source>
</evidence>
<dbReference type="Pfam" id="PF03924">
    <property type="entry name" value="CHASE"/>
    <property type="match status" value="1"/>
</dbReference>
<proteinExistence type="predicted"/>
<reference evidence="14" key="1">
    <citation type="submission" date="2016-07" db="EMBL/GenBank/DDBJ databases">
        <authorList>
            <person name="Florea S."/>
            <person name="Webb J.S."/>
            <person name="Jaromczyk J."/>
            <person name="Schardl C.L."/>
        </authorList>
    </citation>
    <scope>NUCLEOTIDE SEQUENCE [LARGE SCALE GENOMIC DNA]</scope>
    <source>
        <strain evidence="14">MV-1</strain>
    </source>
</reference>
<dbReference type="GO" id="GO:0009927">
    <property type="term" value="F:histidine phosphotransfer kinase activity"/>
    <property type="evidence" value="ECO:0007669"/>
    <property type="project" value="TreeGrafter"/>
</dbReference>
<keyword evidence="6 10" id="KW-0812">Transmembrane</keyword>
<evidence type="ECO:0000256" key="5">
    <source>
        <dbReference type="ARBA" id="ARBA00022679"/>
    </source>
</evidence>
<gene>
    <name evidence="13" type="ORF">BEN30_11035</name>
</gene>
<dbReference type="CDD" id="cd00082">
    <property type="entry name" value="HisKA"/>
    <property type="match status" value="1"/>
</dbReference>
<dbReference type="InterPro" id="IPR036890">
    <property type="entry name" value="HATPase_C_sf"/>
</dbReference>
<dbReference type="SUPFAM" id="SSF47384">
    <property type="entry name" value="Homodimeric domain of signal transducing histidine kinase"/>
    <property type="match status" value="1"/>
</dbReference>
<name>A0A1E5Q770_9PROT</name>
<dbReference type="Gene3D" id="3.30.450.350">
    <property type="entry name" value="CHASE domain"/>
    <property type="match status" value="1"/>
</dbReference>
<comment type="catalytic activity">
    <reaction evidence="1">
        <text>ATP + protein L-histidine = ADP + protein N-phospho-L-histidine.</text>
        <dbReference type="EC" id="2.7.13.3"/>
    </reaction>
</comment>
<keyword evidence="4" id="KW-0597">Phosphoprotein</keyword>
<dbReference type="Pfam" id="PF02518">
    <property type="entry name" value="HATPase_c"/>
    <property type="match status" value="1"/>
</dbReference>
<evidence type="ECO:0000313" key="14">
    <source>
        <dbReference type="Proteomes" id="UP000095347"/>
    </source>
</evidence>
<comment type="subcellular location">
    <subcellularLocation>
        <location evidence="2">Membrane</location>
    </subcellularLocation>
</comment>
<dbReference type="InterPro" id="IPR006189">
    <property type="entry name" value="CHASE_dom"/>
</dbReference>
<accession>A0A1E5Q770</accession>
<dbReference type="SMART" id="SM00388">
    <property type="entry name" value="HisKA"/>
    <property type="match status" value="1"/>
</dbReference>
<dbReference type="EC" id="2.7.13.3" evidence="3"/>
<keyword evidence="7" id="KW-0418">Kinase</keyword>
<dbReference type="PROSITE" id="PS50109">
    <property type="entry name" value="HIS_KIN"/>
    <property type="match status" value="1"/>
</dbReference>
<feature type="transmembrane region" description="Helical" evidence="10">
    <location>
        <begin position="238"/>
        <end position="263"/>
    </location>
</feature>
<dbReference type="InterPro" id="IPR003661">
    <property type="entry name" value="HisK_dim/P_dom"/>
</dbReference>
<evidence type="ECO:0000256" key="8">
    <source>
        <dbReference type="ARBA" id="ARBA00022989"/>
    </source>
</evidence>
<evidence type="ECO:0000313" key="13">
    <source>
        <dbReference type="EMBL" id="OEJ66921.1"/>
    </source>
</evidence>
<dbReference type="Gene3D" id="3.30.565.10">
    <property type="entry name" value="Histidine kinase-like ATPase, C-terminal domain"/>
    <property type="match status" value="1"/>
</dbReference>
<dbReference type="SMART" id="SM00387">
    <property type="entry name" value="HATPase_c"/>
    <property type="match status" value="1"/>
</dbReference>
<evidence type="ECO:0000256" key="4">
    <source>
        <dbReference type="ARBA" id="ARBA00022553"/>
    </source>
</evidence>
<comment type="caution">
    <text evidence="13">The sequence shown here is derived from an EMBL/GenBank/DDBJ whole genome shotgun (WGS) entry which is preliminary data.</text>
</comment>
<dbReference type="PANTHER" id="PTHR43047:SF63">
    <property type="entry name" value="HISTIDINE KINASE"/>
    <property type="match status" value="1"/>
</dbReference>
<dbReference type="STRING" id="28181.BEN30_11035"/>
<keyword evidence="8 10" id="KW-1133">Transmembrane helix</keyword>
<dbReference type="GO" id="GO:0000155">
    <property type="term" value="F:phosphorelay sensor kinase activity"/>
    <property type="evidence" value="ECO:0007669"/>
    <property type="project" value="InterPro"/>
</dbReference>
<dbReference type="EMBL" id="MCGG01000027">
    <property type="protein sequence ID" value="OEJ66921.1"/>
    <property type="molecule type" value="Genomic_DNA"/>
</dbReference>
<evidence type="ECO:0000256" key="9">
    <source>
        <dbReference type="ARBA" id="ARBA00023136"/>
    </source>
</evidence>
<dbReference type="InterPro" id="IPR005467">
    <property type="entry name" value="His_kinase_dom"/>
</dbReference>
<sequence length="510" mass="56582">MPLALFLALASLLWITDRFVSQSQAEGQIQNTKIITEQAAIRLEDFFNTRLHIVFHLSQKWNDGLFPDQESFIQEARLINSLFTGFQATNWIDTHGKIQWVVPASENPNTIGRSILTIAPAAEVFNRVSQTLIPHVTPPVTLLQGYTGVVGYFPTQRNGQFDGVLTAVFRTSVVIEEALSKSLGPDSAFLITNGDRLIYRSSSVTDKTKFVAHHDFKVWDRVWRLSLSAPDSFAKTHLGLSLLVLIMALTLAAGVSGLLWLYLCHHHHLLQAKEEAVAANEAKSEFLANMSHELRTPLNSVIGFSEMLNLEMLGPLPDQYKEYSSLIVSSGRHLLETINQILDMSKIDAGEMELQLQKVHMNDLINAVLLMMKTVALKKNIKIINNTHDTHMMLVDPLRVKQALFNVVGNSVKFTQEGSITIDNDCGSHGHTIVIQDTGIGMNKDEIALALKPFGQVDNKAYTRQTTGTGLGLSLTKRIMELHGGRLDIKSTPGVGTEMRLTFPHESAVS</sequence>
<dbReference type="InterPro" id="IPR042240">
    <property type="entry name" value="CHASE_sf"/>
</dbReference>
<dbReference type="InterPro" id="IPR004358">
    <property type="entry name" value="Sig_transdc_His_kin-like_C"/>
</dbReference>
<feature type="domain" description="Histidine kinase" evidence="11">
    <location>
        <begin position="289"/>
        <end position="507"/>
    </location>
</feature>
<dbReference type="Pfam" id="PF00512">
    <property type="entry name" value="HisKA"/>
    <property type="match status" value="1"/>
</dbReference>
<dbReference type="SUPFAM" id="SSF55874">
    <property type="entry name" value="ATPase domain of HSP90 chaperone/DNA topoisomerase II/histidine kinase"/>
    <property type="match status" value="1"/>
</dbReference>
<evidence type="ECO:0000256" key="3">
    <source>
        <dbReference type="ARBA" id="ARBA00012438"/>
    </source>
</evidence>
<evidence type="ECO:0000256" key="6">
    <source>
        <dbReference type="ARBA" id="ARBA00022692"/>
    </source>
</evidence>
<keyword evidence="14" id="KW-1185">Reference proteome</keyword>
<dbReference type="GO" id="GO:0005886">
    <property type="term" value="C:plasma membrane"/>
    <property type="evidence" value="ECO:0007669"/>
    <property type="project" value="TreeGrafter"/>
</dbReference>
<dbReference type="PRINTS" id="PR00344">
    <property type="entry name" value="BCTRLSENSOR"/>
</dbReference>
<dbReference type="SMART" id="SM01079">
    <property type="entry name" value="CHASE"/>
    <property type="match status" value="1"/>
</dbReference>
<dbReference type="InterPro" id="IPR003594">
    <property type="entry name" value="HATPase_dom"/>
</dbReference>
<keyword evidence="9 10" id="KW-0472">Membrane</keyword>
<keyword evidence="5" id="KW-0808">Transferase</keyword>
<evidence type="ECO:0000256" key="10">
    <source>
        <dbReference type="SAM" id="Phobius"/>
    </source>
</evidence>
<evidence type="ECO:0000259" key="12">
    <source>
        <dbReference type="PROSITE" id="PS50839"/>
    </source>
</evidence>
<dbReference type="AlphaFoldDB" id="A0A1E5Q770"/>
<dbReference type="PANTHER" id="PTHR43047">
    <property type="entry name" value="TWO-COMPONENT HISTIDINE PROTEIN KINASE"/>
    <property type="match status" value="1"/>
</dbReference>
<protein>
    <recommendedName>
        <fullName evidence="3">histidine kinase</fullName>
        <ecNumber evidence="3">2.7.13.3</ecNumber>
    </recommendedName>
</protein>
<evidence type="ECO:0000256" key="1">
    <source>
        <dbReference type="ARBA" id="ARBA00000085"/>
    </source>
</evidence>
<organism evidence="13 14">
    <name type="scientific">Magnetovibrio blakemorei</name>
    <dbReference type="NCBI Taxonomy" id="28181"/>
    <lineage>
        <taxon>Bacteria</taxon>
        <taxon>Pseudomonadati</taxon>
        <taxon>Pseudomonadota</taxon>
        <taxon>Alphaproteobacteria</taxon>
        <taxon>Rhodospirillales</taxon>
        <taxon>Magnetovibrionaceae</taxon>
        <taxon>Magnetovibrio</taxon>
    </lineage>
</organism>